<sequence>MDVTEHECPLFHSPLNPPRLAIPVSADYVITAPANYVEPWLRCRKDCGSATGLIQSVIVFFFLDFSPIKLRLDPEIEVIQVKLGNDVASGTVFRLWTVSEDMDRNLESLKSSSLIASGNVCCRRSLEIGVIMERIPSTDPKVRIWQ</sequence>
<protein>
    <submittedName>
        <fullName evidence="1">Uncharacterized protein</fullName>
    </submittedName>
</protein>
<accession>A0ABD1ZEQ9</accession>
<evidence type="ECO:0000313" key="1">
    <source>
        <dbReference type="EMBL" id="KAL2649466.1"/>
    </source>
</evidence>
<organism evidence="1 2">
    <name type="scientific">Riccia fluitans</name>
    <dbReference type="NCBI Taxonomy" id="41844"/>
    <lineage>
        <taxon>Eukaryota</taxon>
        <taxon>Viridiplantae</taxon>
        <taxon>Streptophyta</taxon>
        <taxon>Embryophyta</taxon>
        <taxon>Marchantiophyta</taxon>
        <taxon>Marchantiopsida</taxon>
        <taxon>Marchantiidae</taxon>
        <taxon>Marchantiales</taxon>
        <taxon>Ricciaceae</taxon>
        <taxon>Riccia</taxon>
    </lineage>
</organism>
<dbReference type="AlphaFoldDB" id="A0ABD1ZEQ9"/>
<reference evidence="1 2" key="1">
    <citation type="submission" date="2024-09" db="EMBL/GenBank/DDBJ databases">
        <title>Chromosome-scale assembly of Riccia fluitans.</title>
        <authorList>
            <person name="Paukszto L."/>
            <person name="Sawicki J."/>
            <person name="Karawczyk K."/>
            <person name="Piernik-Szablinska J."/>
            <person name="Szczecinska M."/>
            <person name="Mazdziarz M."/>
        </authorList>
    </citation>
    <scope>NUCLEOTIDE SEQUENCE [LARGE SCALE GENOMIC DNA]</scope>
    <source>
        <strain evidence="1">Rf_01</strain>
        <tissue evidence="1">Aerial parts of the thallus</tissue>
    </source>
</reference>
<name>A0ABD1ZEQ9_9MARC</name>
<gene>
    <name evidence="1" type="ORF">R1flu_017594</name>
</gene>
<proteinExistence type="predicted"/>
<comment type="caution">
    <text evidence="1">The sequence shown here is derived from an EMBL/GenBank/DDBJ whole genome shotgun (WGS) entry which is preliminary data.</text>
</comment>
<dbReference type="EMBL" id="JBHFFA010000001">
    <property type="protein sequence ID" value="KAL2649466.1"/>
    <property type="molecule type" value="Genomic_DNA"/>
</dbReference>
<evidence type="ECO:0000313" key="2">
    <source>
        <dbReference type="Proteomes" id="UP001605036"/>
    </source>
</evidence>
<keyword evidence="2" id="KW-1185">Reference proteome</keyword>
<dbReference type="Proteomes" id="UP001605036">
    <property type="component" value="Unassembled WGS sequence"/>
</dbReference>